<dbReference type="SMART" id="SM00850">
    <property type="entry name" value="LytTR"/>
    <property type="match status" value="1"/>
</dbReference>
<evidence type="ECO:0000313" key="3">
    <source>
        <dbReference type="EMBL" id="GAA0749853.1"/>
    </source>
</evidence>
<accession>A0ABN1JZ07</accession>
<dbReference type="EMBL" id="BAAAGF010000005">
    <property type="protein sequence ID" value="GAA0749853.1"/>
    <property type="molecule type" value="Genomic_DNA"/>
</dbReference>
<dbReference type="PROSITE" id="PS50930">
    <property type="entry name" value="HTH_LYTTR"/>
    <property type="match status" value="1"/>
</dbReference>
<dbReference type="InterPro" id="IPR046947">
    <property type="entry name" value="LytR-like"/>
</dbReference>
<dbReference type="Pfam" id="PF04397">
    <property type="entry name" value="LytTR"/>
    <property type="match status" value="1"/>
</dbReference>
<feature type="transmembrane region" description="Helical" evidence="1">
    <location>
        <begin position="20"/>
        <end position="39"/>
    </location>
</feature>
<dbReference type="Proteomes" id="UP001500736">
    <property type="component" value="Unassembled WGS sequence"/>
</dbReference>
<dbReference type="Gene3D" id="2.40.50.1020">
    <property type="entry name" value="LytTr DNA-binding domain"/>
    <property type="match status" value="1"/>
</dbReference>
<organism evidence="3 4">
    <name type="scientific">Gaetbulibacter jejuensis</name>
    <dbReference type="NCBI Taxonomy" id="584607"/>
    <lineage>
        <taxon>Bacteria</taxon>
        <taxon>Pseudomonadati</taxon>
        <taxon>Bacteroidota</taxon>
        <taxon>Flavobacteriia</taxon>
        <taxon>Flavobacteriales</taxon>
        <taxon>Flavobacteriaceae</taxon>
        <taxon>Gaetbulibacter</taxon>
    </lineage>
</organism>
<feature type="domain" description="HTH LytTR-type" evidence="2">
    <location>
        <begin position="171"/>
        <end position="236"/>
    </location>
</feature>
<evidence type="ECO:0000313" key="4">
    <source>
        <dbReference type="Proteomes" id="UP001500736"/>
    </source>
</evidence>
<keyword evidence="1" id="KW-0812">Transmembrane</keyword>
<dbReference type="PANTHER" id="PTHR37299">
    <property type="entry name" value="TRANSCRIPTIONAL REGULATOR-RELATED"/>
    <property type="match status" value="1"/>
</dbReference>
<proteinExistence type="predicted"/>
<feature type="transmembrane region" description="Helical" evidence="1">
    <location>
        <begin position="51"/>
        <end position="72"/>
    </location>
</feature>
<name>A0ABN1JZ07_9FLAO</name>
<keyword evidence="1" id="KW-1133">Transmembrane helix</keyword>
<evidence type="ECO:0000259" key="2">
    <source>
        <dbReference type="PROSITE" id="PS50930"/>
    </source>
</evidence>
<reference evidence="3 4" key="1">
    <citation type="journal article" date="2019" name="Int. J. Syst. Evol. Microbiol.">
        <title>The Global Catalogue of Microorganisms (GCM) 10K type strain sequencing project: providing services to taxonomists for standard genome sequencing and annotation.</title>
        <authorList>
            <consortium name="The Broad Institute Genomics Platform"/>
            <consortium name="The Broad Institute Genome Sequencing Center for Infectious Disease"/>
            <person name="Wu L."/>
            <person name="Ma J."/>
        </authorList>
    </citation>
    <scope>NUCLEOTIDE SEQUENCE [LARGE SCALE GENOMIC DNA]</scope>
    <source>
        <strain evidence="3 4">JCM 15976</strain>
    </source>
</reference>
<keyword evidence="4" id="KW-1185">Reference proteome</keyword>
<keyword evidence="1" id="KW-0472">Membrane</keyword>
<sequence>MIIFLEPFNTNEYKSSFRTLLLIGFGFLLSLVYVIQSVFENIWYRRFNKVWKVYHEIVSILVFFVVSGSVIFLYNTKVINGLDYSIEAHWWYYKNIVFVFIPILTPPLFYLRNKLGERILPIDKSIVIVTGENKKDFLKLEKKKLLYIKAVQNYIEICFLENDTKVSTKMFRQTLSNAHKQLPYLEKCHRSYLLNIGNIKKIKGNSQNAKVSFNNVEQMIPLSKTYYNKIKSKLFIE</sequence>
<gene>
    <name evidence="3" type="ORF">GCM10009431_29920</name>
</gene>
<evidence type="ECO:0000256" key="1">
    <source>
        <dbReference type="SAM" id="Phobius"/>
    </source>
</evidence>
<feature type="transmembrane region" description="Helical" evidence="1">
    <location>
        <begin position="92"/>
        <end position="111"/>
    </location>
</feature>
<protein>
    <recommendedName>
        <fullName evidence="2">HTH LytTR-type domain-containing protein</fullName>
    </recommendedName>
</protein>
<comment type="caution">
    <text evidence="3">The sequence shown here is derived from an EMBL/GenBank/DDBJ whole genome shotgun (WGS) entry which is preliminary data.</text>
</comment>
<dbReference type="PANTHER" id="PTHR37299:SF1">
    <property type="entry name" value="STAGE 0 SPORULATION PROTEIN A HOMOLOG"/>
    <property type="match status" value="1"/>
</dbReference>
<dbReference type="InterPro" id="IPR007492">
    <property type="entry name" value="LytTR_DNA-bd_dom"/>
</dbReference>